<gene>
    <name evidence="12" type="primary">flgG</name>
    <name evidence="12" type="ORF">GH975_06340</name>
</gene>
<dbReference type="PANTHER" id="PTHR30435:SF19">
    <property type="entry name" value="FLAGELLAR BASAL-BODY ROD PROTEIN FLGG"/>
    <property type="match status" value="1"/>
</dbReference>
<dbReference type="InterPro" id="IPR019776">
    <property type="entry name" value="Flagellar_basal_body_rod_CS"/>
</dbReference>
<keyword evidence="4 8" id="KW-0975">Bacterial flagellum</keyword>
<proteinExistence type="inferred from homology"/>
<evidence type="ECO:0000256" key="1">
    <source>
        <dbReference type="ARBA" id="ARBA00004117"/>
    </source>
</evidence>
<dbReference type="Pfam" id="PF06429">
    <property type="entry name" value="Flg_bbr_C"/>
    <property type="match status" value="1"/>
</dbReference>
<dbReference type="EMBL" id="CP045871">
    <property type="protein sequence ID" value="QGG80214.1"/>
    <property type="molecule type" value="Genomic_DNA"/>
</dbReference>
<evidence type="ECO:0000256" key="8">
    <source>
        <dbReference type="RuleBase" id="RU362116"/>
    </source>
</evidence>
<dbReference type="SUPFAM" id="SSF117143">
    <property type="entry name" value="Flagellar hook protein flgE"/>
    <property type="match status" value="1"/>
</dbReference>
<feature type="domain" description="Flagellar basal body rod protein N-terminal" evidence="9">
    <location>
        <begin position="7"/>
        <end position="35"/>
    </location>
</feature>
<feature type="domain" description="Flagellar hook protein FlgE/F/G-like D1" evidence="11">
    <location>
        <begin position="96"/>
        <end position="159"/>
    </location>
</feature>
<dbReference type="InterPro" id="IPR012834">
    <property type="entry name" value="FlgG_G_neg"/>
</dbReference>
<dbReference type="InterPro" id="IPR053967">
    <property type="entry name" value="LlgE_F_G-like_D1"/>
</dbReference>
<reference evidence="12 13" key="1">
    <citation type="submission" date="2019-11" db="EMBL/GenBank/DDBJ databases">
        <authorList>
            <person name="Khan S.A."/>
            <person name="Jeon C.O."/>
            <person name="Chun B.H."/>
        </authorList>
    </citation>
    <scope>NUCLEOTIDE SEQUENCE [LARGE SCALE GENOMIC DNA]</scope>
    <source>
        <strain evidence="12 13">IMCC 1097</strain>
    </source>
</reference>
<sequence>MNAALWVAKTGLAAQDKALAVVSNNLANVSTNGFKKDRVVFQDLLYQVERAPGGANGDDAQLPSGIQIGTGVKISGTRKVFSNGSMQVTGQALDVAINGRGFFQIQRPDGIVGYTRDGQFQVNSDGAVVTAEGYLLEPQINIPAGSSVITIGKDGSVSAVEQGTGLSTVVGNITLADFANPEGLLAMGGNNYVETEASGPPNIGTPSEIGLGSLEQGAVENSNVSSVEELVNMITTQRAYEMNSKVISAADQMLSYLNQQL</sequence>
<dbReference type="InterPro" id="IPR001444">
    <property type="entry name" value="Flag_bb_rod_N"/>
</dbReference>
<dbReference type="PROSITE" id="PS00588">
    <property type="entry name" value="FLAGELLA_BB_ROD"/>
    <property type="match status" value="1"/>
</dbReference>
<dbReference type="NCBIfam" id="TIGR02488">
    <property type="entry name" value="flgG_G_neg"/>
    <property type="match status" value="1"/>
</dbReference>
<keyword evidence="12" id="KW-0282">Flagellum</keyword>
<evidence type="ECO:0000313" key="12">
    <source>
        <dbReference type="EMBL" id="QGG80214.1"/>
    </source>
</evidence>
<name>A0A5Q2QAY2_9GAMM</name>
<dbReference type="InterPro" id="IPR010930">
    <property type="entry name" value="Flg_bb/hook_C_dom"/>
</dbReference>
<keyword evidence="13" id="KW-1185">Reference proteome</keyword>
<comment type="subcellular location">
    <subcellularLocation>
        <location evidence="1 8">Bacterial flagellum basal body</location>
    </subcellularLocation>
</comment>
<dbReference type="InterPro" id="IPR020013">
    <property type="entry name" value="Flagellar_FlgE/F/G"/>
</dbReference>
<feature type="domain" description="Flagellar basal-body/hook protein C-terminal" evidence="10">
    <location>
        <begin position="216"/>
        <end position="259"/>
    </location>
</feature>
<dbReference type="Pfam" id="PF22692">
    <property type="entry name" value="LlgE_F_G_D1"/>
    <property type="match status" value="1"/>
</dbReference>
<dbReference type="RefSeq" id="WP_153713718.1">
    <property type="nucleotide sequence ID" value="NZ_CP045871.1"/>
</dbReference>
<organism evidence="12 13">
    <name type="scientific">Litorivicinus lipolyticus</name>
    <dbReference type="NCBI Taxonomy" id="418701"/>
    <lineage>
        <taxon>Bacteria</taxon>
        <taxon>Pseudomonadati</taxon>
        <taxon>Pseudomonadota</taxon>
        <taxon>Gammaproteobacteria</taxon>
        <taxon>Oceanospirillales</taxon>
        <taxon>Litorivicinaceae</taxon>
        <taxon>Litorivicinus</taxon>
    </lineage>
</organism>
<dbReference type="NCBIfam" id="TIGR03506">
    <property type="entry name" value="FlgEFG_subfam"/>
    <property type="match status" value="2"/>
</dbReference>
<evidence type="ECO:0000256" key="5">
    <source>
        <dbReference type="ARBA" id="ARBA00025933"/>
    </source>
</evidence>
<dbReference type="Pfam" id="PF00460">
    <property type="entry name" value="Flg_bb_rod"/>
    <property type="match status" value="1"/>
</dbReference>
<dbReference type="PANTHER" id="PTHR30435">
    <property type="entry name" value="FLAGELLAR PROTEIN"/>
    <property type="match status" value="1"/>
</dbReference>
<evidence type="ECO:0000256" key="2">
    <source>
        <dbReference type="ARBA" id="ARBA00009677"/>
    </source>
</evidence>
<keyword evidence="12" id="KW-0966">Cell projection</keyword>
<comment type="similarity">
    <text evidence="2 8">Belongs to the flagella basal body rod proteins family.</text>
</comment>
<dbReference type="Proteomes" id="UP000388235">
    <property type="component" value="Chromosome"/>
</dbReference>
<evidence type="ECO:0000256" key="7">
    <source>
        <dbReference type="NCBIfam" id="TIGR02488"/>
    </source>
</evidence>
<protein>
    <recommendedName>
        <fullName evidence="3 7">Flagellar basal-body rod protein FlgG</fullName>
    </recommendedName>
    <alternativeName>
        <fullName evidence="6 8">Distal rod protein</fullName>
    </alternativeName>
</protein>
<evidence type="ECO:0000256" key="4">
    <source>
        <dbReference type="ARBA" id="ARBA00023143"/>
    </source>
</evidence>
<dbReference type="InterPro" id="IPR037925">
    <property type="entry name" value="FlgE/F/G-like"/>
</dbReference>
<comment type="subunit">
    <text evidence="5 8">The basal body constitutes a major portion of the flagellar organelle and consists of four rings (L,P,S, and M) mounted on a central rod. The rod consists of about 26 subunits of FlgG in the distal portion, and FlgB, FlgC and FlgF are thought to build up the proximal portion of the rod with about 6 subunits each.</text>
</comment>
<evidence type="ECO:0000259" key="11">
    <source>
        <dbReference type="Pfam" id="PF22692"/>
    </source>
</evidence>
<evidence type="ECO:0000256" key="6">
    <source>
        <dbReference type="ARBA" id="ARBA00032912"/>
    </source>
</evidence>
<accession>A0A5Q2QAY2</accession>
<evidence type="ECO:0000259" key="10">
    <source>
        <dbReference type="Pfam" id="PF06429"/>
    </source>
</evidence>
<dbReference type="AlphaFoldDB" id="A0A5Q2QAY2"/>
<evidence type="ECO:0000313" key="13">
    <source>
        <dbReference type="Proteomes" id="UP000388235"/>
    </source>
</evidence>
<dbReference type="KEGG" id="llp:GH975_06340"/>
<keyword evidence="12" id="KW-0969">Cilium</keyword>
<dbReference type="GO" id="GO:0071978">
    <property type="term" value="P:bacterial-type flagellum-dependent swarming motility"/>
    <property type="evidence" value="ECO:0007669"/>
    <property type="project" value="TreeGrafter"/>
</dbReference>
<dbReference type="GO" id="GO:0009426">
    <property type="term" value="C:bacterial-type flagellum basal body, distal rod"/>
    <property type="evidence" value="ECO:0007669"/>
    <property type="project" value="UniProtKB-UniRule"/>
</dbReference>
<evidence type="ECO:0000256" key="3">
    <source>
        <dbReference type="ARBA" id="ARBA00017948"/>
    </source>
</evidence>
<evidence type="ECO:0000259" key="9">
    <source>
        <dbReference type="Pfam" id="PF00460"/>
    </source>
</evidence>
<dbReference type="OrthoDB" id="9804559at2"/>